<keyword evidence="1" id="KW-0812">Transmembrane</keyword>
<dbReference type="InterPro" id="IPR013044">
    <property type="entry name" value="DUF1548"/>
</dbReference>
<evidence type="ECO:0000313" key="4">
    <source>
        <dbReference type="EMBL" id="QVE49335.1"/>
    </source>
</evidence>
<dbReference type="EMBL" id="CP060791">
    <property type="protein sequence ID" value="QVE49335.1"/>
    <property type="molecule type" value="Genomic_DNA"/>
</dbReference>
<dbReference type="InterPro" id="IPR011436">
    <property type="entry name" value="DUF1539"/>
</dbReference>
<evidence type="ECO:0000259" key="2">
    <source>
        <dbReference type="Pfam" id="PF07560"/>
    </source>
</evidence>
<accession>A0ABX8CEA1</accession>
<evidence type="ECO:0000256" key="1">
    <source>
        <dbReference type="SAM" id="Phobius"/>
    </source>
</evidence>
<proteinExistence type="predicted"/>
<dbReference type="Pfam" id="PF07579">
    <property type="entry name" value="DUF1548"/>
    <property type="match status" value="1"/>
</dbReference>
<feature type="domain" description="DUF1548" evidence="3">
    <location>
        <begin position="276"/>
        <end position="404"/>
    </location>
</feature>
<keyword evidence="5" id="KW-1185">Reference proteome</keyword>
<evidence type="ECO:0000259" key="3">
    <source>
        <dbReference type="Pfam" id="PF07579"/>
    </source>
</evidence>
<protein>
    <submittedName>
        <fullName evidence="4">DUF1548 domain-containing protein</fullName>
    </submittedName>
</protein>
<dbReference type="Pfam" id="PF07560">
    <property type="entry name" value="DUF1539"/>
    <property type="match status" value="1"/>
</dbReference>
<name>A0ABX8CEA1_9CHLA</name>
<gene>
    <name evidence="4" type="ORF">H9Q19_01320</name>
</gene>
<evidence type="ECO:0000313" key="5">
    <source>
        <dbReference type="Proteomes" id="UP000680625"/>
    </source>
</evidence>
<sequence>MTHILSNGFPIYSINVIPQKSLKQTLQVYAKSIHIHVLYTFIKTNLLKYSQTTNTQESCKTLFISILAAIVSAILLLFLYPVKLTILAISLCLKDPAITTLSPLETFVDKIKHITNQQLYIDCNNLSVIPESSPFLQSFLIPETRPWELYNLENEIYSLCSTLPEPWKKILNYVYAKHLKNQGTSSKQEISYEGSLYYTVLQKLTIALQDPTIPKDKKQQLLHYIGTYVNACPPTWIEVIFRELSAIYNKQDTSINYVLLCVQMFKENLLQSLANRASEEWHHISSFKHYHGHALGLNMDSLVRIQFTGYLILKKQALYNRVYKRFLSSYRASIRNLIEYIRYQITDSSQELKNSLSGYLCETMRKLEVPEHEIASVLSSLFYDEQFELNTRGVVFILLQQGILTTEAQTTIEKITHRFQRLFL</sequence>
<organism evidence="4 5">
    <name type="scientific">Chlamydia crocodili</name>
    <dbReference type="NCBI Taxonomy" id="2766982"/>
    <lineage>
        <taxon>Bacteria</taxon>
        <taxon>Pseudomonadati</taxon>
        <taxon>Chlamydiota</taxon>
        <taxon>Chlamydiia</taxon>
        <taxon>Chlamydiales</taxon>
        <taxon>Chlamydiaceae</taxon>
        <taxon>Chlamydia/Chlamydophila group</taxon>
        <taxon>Chlamydia</taxon>
    </lineage>
</organism>
<dbReference type="Proteomes" id="UP000680625">
    <property type="component" value="Chromosome"/>
</dbReference>
<feature type="domain" description="DUF1539" evidence="2">
    <location>
        <begin position="129"/>
        <end position="258"/>
    </location>
</feature>
<keyword evidence="1" id="KW-1133">Transmembrane helix</keyword>
<keyword evidence="1" id="KW-0472">Membrane</keyword>
<dbReference type="GeneID" id="301704229"/>
<reference evidence="4 5" key="1">
    <citation type="submission" date="2020-08" db="EMBL/GenBank/DDBJ databases">
        <title>Isolation and characterization of novel Chlamydia from Siamese crocodiles (Crocodylus siamensis).</title>
        <authorList>
            <person name="Sariya L."/>
        </authorList>
    </citation>
    <scope>NUCLEOTIDE SEQUENCE [LARGE SCALE GENOMIC DNA]</scope>
    <source>
        <strain evidence="4 5">No. 12</strain>
    </source>
</reference>
<dbReference type="RefSeq" id="WP_213241491.1">
    <property type="nucleotide sequence ID" value="NZ_CP060791.1"/>
</dbReference>
<feature type="transmembrane region" description="Helical" evidence="1">
    <location>
        <begin position="62"/>
        <end position="82"/>
    </location>
</feature>